<keyword evidence="12" id="KW-1185">Reference proteome</keyword>
<feature type="binding site" evidence="8">
    <location>
        <position position="40"/>
    </location>
    <ligand>
        <name>Mg(2+)</name>
        <dbReference type="ChEBI" id="CHEBI:18420"/>
    </ligand>
</feature>
<reference evidence="11 12" key="1">
    <citation type="submission" date="2022-06" db="EMBL/GenBank/DDBJ databases">
        <title>Roseomonas CN29.</title>
        <authorList>
            <person name="Cheng Y."/>
            <person name="He X."/>
        </authorList>
    </citation>
    <scope>NUCLEOTIDE SEQUENCE [LARGE SCALE GENOMIC DNA]</scope>
    <source>
        <strain evidence="11 12">CN29</strain>
    </source>
</reference>
<dbReference type="EMBL" id="JANJOU010000006">
    <property type="protein sequence ID" value="MCR0982209.1"/>
    <property type="molecule type" value="Genomic_DNA"/>
</dbReference>
<evidence type="ECO:0000256" key="6">
    <source>
        <dbReference type="ARBA" id="ARBA00022842"/>
    </source>
</evidence>
<comment type="subcellular location">
    <subcellularLocation>
        <location evidence="8">Cytoplasm</location>
    </subcellularLocation>
</comment>
<comment type="pathway">
    <text evidence="8 10">Purine metabolism; AMP biosynthesis via de novo pathway; AMP from IMP: step 1/2.</text>
</comment>
<evidence type="ECO:0000256" key="5">
    <source>
        <dbReference type="ARBA" id="ARBA00022755"/>
    </source>
</evidence>
<keyword evidence="8" id="KW-0963">Cytoplasm</keyword>
<keyword evidence="6 8" id="KW-0460">Magnesium</keyword>
<evidence type="ECO:0000313" key="11">
    <source>
        <dbReference type="EMBL" id="MCR0982209.1"/>
    </source>
</evidence>
<comment type="subunit">
    <text evidence="1 8">Homodimer.</text>
</comment>
<dbReference type="Gene3D" id="1.10.300.10">
    <property type="entry name" value="Adenylosuccinate Synthetase, subunit A, domain 2"/>
    <property type="match status" value="1"/>
</dbReference>
<evidence type="ECO:0000256" key="2">
    <source>
        <dbReference type="ARBA" id="ARBA00022598"/>
    </source>
</evidence>
<keyword evidence="7 8" id="KW-0342">GTP-binding</keyword>
<dbReference type="PANTHER" id="PTHR11846">
    <property type="entry name" value="ADENYLOSUCCINATE SYNTHETASE"/>
    <property type="match status" value="1"/>
</dbReference>
<dbReference type="NCBIfam" id="TIGR00184">
    <property type="entry name" value="purA"/>
    <property type="match status" value="1"/>
</dbReference>
<keyword evidence="5 8" id="KW-0658">Purine biosynthesis</keyword>
<evidence type="ECO:0000256" key="4">
    <source>
        <dbReference type="ARBA" id="ARBA00022741"/>
    </source>
</evidence>
<evidence type="ECO:0000256" key="1">
    <source>
        <dbReference type="ARBA" id="ARBA00011738"/>
    </source>
</evidence>
<feature type="binding site" description="in other chain" evidence="8">
    <location>
        <begin position="13"/>
        <end position="16"/>
    </location>
    <ligand>
        <name>IMP</name>
        <dbReference type="ChEBI" id="CHEBI:58053"/>
        <note>ligand shared between dimeric partners</note>
    </ligand>
</feature>
<feature type="binding site" description="in other chain" evidence="8">
    <location>
        <position position="238"/>
    </location>
    <ligand>
        <name>IMP</name>
        <dbReference type="ChEBI" id="CHEBI:58053"/>
        <note>ligand shared between dimeric partners</note>
    </ligand>
</feature>
<dbReference type="InterPro" id="IPR001114">
    <property type="entry name" value="Adenylosuccinate_synthetase"/>
</dbReference>
<evidence type="ECO:0000256" key="9">
    <source>
        <dbReference type="PROSITE-ProRule" id="PRU10134"/>
    </source>
</evidence>
<dbReference type="InterPro" id="IPR042109">
    <property type="entry name" value="Adenylosuccinate_synth_dom1"/>
</dbReference>
<dbReference type="InterPro" id="IPR042111">
    <property type="entry name" value="Adenylosuccinate_synth_dom3"/>
</dbReference>
<dbReference type="CDD" id="cd03108">
    <property type="entry name" value="AdSS"/>
    <property type="match status" value="1"/>
</dbReference>
<sequence length="429" mass="45787">MANVAIIGAQWGDEGKGKVVDWLASRADIVVRFQGGHNAGHTLVVGNQTYKLSLLPSGVVRGKLGIIGNGVVLDPDALLSEIAKVTAQGLSVTPDNLRIAENTPLILPLHPALDKAREAARGGDKIGTTGRGIGPAYEDKVGRRSIRLCDLAEPETLSKKLDELLLHHNSLLRGLGAPEFAKDELMEKLLGWAPKLLPFMEAVWERLDTARAEGKRVLFEGAQAVMLDVDHGTFPYVTSSNTVAGNAAAGSGIGPHAIGNVLGIAKAYTTRVGSGPFPTELFDDTGKLLGERGHEFGTVTGRPRRCGWFDACLVRQAVKVGGVQGLVLTKLDVLDGLPELKICTGYEINGERFRRLPSAMAAQAAAKPVYETIEGWSGSTRGARSWAELPAQAIKYVRRIEELVEAPVTLLSTSPERDDTITVSDPFAG</sequence>
<dbReference type="Pfam" id="PF00709">
    <property type="entry name" value="Adenylsucc_synt"/>
    <property type="match status" value="1"/>
</dbReference>
<evidence type="ECO:0000256" key="7">
    <source>
        <dbReference type="ARBA" id="ARBA00023134"/>
    </source>
</evidence>
<dbReference type="Proteomes" id="UP001524642">
    <property type="component" value="Unassembled WGS sequence"/>
</dbReference>
<feature type="binding site" evidence="8">
    <location>
        <begin position="12"/>
        <end position="18"/>
    </location>
    <ligand>
        <name>GTP</name>
        <dbReference type="ChEBI" id="CHEBI:37565"/>
    </ligand>
</feature>
<dbReference type="RefSeq" id="WP_257715882.1">
    <property type="nucleotide sequence ID" value="NZ_JANJOU010000006.1"/>
</dbReference>
<comment type="similarity">
    <text evidence="8 10">Belongs to the adenylosuccinate synthetase family.</text>
</comment>
<dbReference type="NCBIfam" id="NF002223">
    <property type="entry name" value="PRK01117.1"/>
    <property type="match status" value="1"/>
</dbReference>
<feature type="active site" description="Proton acceptor" evidence="8">
    <location>
        <position position="13"/>
    </location>
</feature>
<proteinExistence type="inferred from homology"/>
<evidence type="ECO:0000256" key="10">
    <source>
        <dbReference type="RuleBase" id="RU000520"/>
    </source>
</evidence>
<evidence type="ECO:0000256" key="3">
    <source>
        <dbReference type="ARBA" id="ARBA00022723"/>
    </source>
</evidence>
<feature type="binding site" evidence="8">
    <location>
        <begin position="412"/>
        <end position="414"/>
    </location>
    <ligand>
        <name>GTP</name>
        <dbReference type="ChEBI" id="CHEBI:37565"/>
    </ligand>
</feature>
<accession>A0ABT1X3D9</accession>
<comment type="cofactor">
    <cofactor evidence="8">
        <name>Mg(2+)</name>
        <dbReference type="ChEBI" id="CHEBI:18420"/>
    </cofactor>
    <text evidence="8">Binds 1 Mg(2+) ion per subunit.</text>
</comment>
<dbReference type="EC" id="6.3.4.4" evidence="8 10"/>
<dbReference type="SMART" id="SM00788">
    <property type="entry name" value="Adenylsucc_synt"/>
    <property type="match status" value="1"/>
</dbReference>
<dbReference type="HAMAP" id="MF_00011">
    <property type="entry name" value="Adenylosucc_synth"/>
    <property type="match status" value="1"/>
</dbReference>
<feature type="active site" evidence="9">
    <location>
        <position position="140"/>
    </location>
</feature>
<feature type="binding site" description="in other chain" evidence="8">
    <location>
        <position position="129"/>
    </location>
    <ligand>
        <name>IMP</name>
        <dbReference type="ChEBI" id="CHEBI:58053"/>
        <note>ligand shared between dimeric partners</note>
    </ligand>
</feature>
<comment type="caution">
    <text evidence="11">The sequence shown here is derived from an EMBL/GenBank/DDBJ whole genome shotgun (WGS) entry which is preliminary data.</text>
</comment>
<dbReference type="InterPro" id="IPR027417">
    <property type="entry name" value="P-loop_NTPase"/>
</dbReference>
<dbReference type="InterPro" id="IPR042110">
    <property type="entry name" value="Adenylosuccinate_synth_dom2"/>
</dbReference>
<dbReference type="InterPro" id="IPR018220">
    <property type="entry name" value="Adenylosuccin_syn_GTP-bd"/>
</dbReference>
<protein>
    <recommendedName>
        <fullName evidence="8 10">Adenylosuccinate synthetase</fullName>
        <shortName evidence="8">AMPSase</shortName>
        <shortName evidence="8">AdSS</shortName>
        <ecNumber evidence="8 10">6.3.4.4</ecNumber>
    </recommendedName>
    <alternativeName>
        <fullName evidence="8">IMP--aspartate ligase</fullName>
    </alternativeName>
</protein>
<feature type="binding site" evidence="8">
    <location>
        <begin position="40"/>
        <end position="42"/>
    </location>
    <ligand>
        <name>GTP</name>
        <dbReference type="ChEBI" id="CHEBI:37565"/>
    </ligand>
</feature>
<keyword evidence="2 8" id="KW-0436">Ligase</keyword>
<organism evidence="11 12">
    <name type="scientific">Roseomonas populi</name>
    <dbReference type="NCBI Taxonomy" id="3121582"/>
    <lineage>
        <taxon>Bacteria</taxon>
        <taxon>Pseudomonadati</taxon>
        <taxon>Pseudomonadota</taxon>
        <taxon>Alphaproteobacteria</taxon>
        <taxon>Acetobacterales</taxon>
        <taxon>Roseomonadaceae</taxon>
        <taxon>Roseomonas</taxon>
    </lineage>
</organism>
<feature type="binding site" evidence="8">
    <location>
        <position position="143"/>
    </location>
    <ligand>
        <name>IMP</name>
        <dbReference type="ChEBI" id="CHEBI:58053"/>
        <note>ligand shared between dimeric partners</note>
    </ligand>
</feature>
<comment type="catalytic activity">
    <reaction evidence="8 10">
        <text>IMP + L-aspartate + GTP = N(6)-(1,2-dicarboxyethyl)-AMP + GDP + phosphate + 2 H(+)</text>
        <dbReference type="Rhea" id="RHEA:15753"/>
        <dbReference type="ChEBI" id="CHEBI:15378"/>
        <dbReference type="ChEBI" id="CHEBI:29991"/>
        <dbReference type="ChEBI" id="CHEBI:37565"/>
        <dbReference type="ChEBI" id="CHEBI:43474"/>
        <dbReference type="ChEBI" id="CHEBI:57567"/>
        <dbReference type="ChEBI" id="CHEBI:58053"/>
        <dbReference type="ChEBI" id="CHEBI:58189"/>
        <dbReference type="EC" id="6.3.4.4"/>
    </reaction>
</comment>
<dbReference type="InterPro" id="IPR033128">
    <property type="entry name" value="Adenylosuccin_syn_Lys_AS"/>
</dbReference>
<keyword evidence="3 8" id="KW-0479">Metal-binding</keyword>
<feature type="binding site" evidence="8">
    <location>
        <position position="304"/>
    </location>
    <ligand>
        <name>GTP</name>
        <dbReference type="ChEBI" id="CHEBI:37565"/>
    </ligand>
</feature>
<feature type="active site" description="Proton donor" evidence="8">
    <location>
        <position position="41"/>
    </location>
</feature>
<keyword evidence="4 8" id="KW-0547">Nucleotide-binding</keyword>
<comment type="function">
    <text evidence="8">Plays an important role in the de novo pathway of purine nucleotide biosynthesis. Catalyzes the first committed step in the biosynthesis of AMP from IMP.</text>
</comment>
<dbReference type="Gene3D" id="3.40.440.10">
    <property type="entry name" value="Adenylosuccinate Synthetase, subunit A, domain 1"/>
    <property type="match status" value="1"/>
</dbReference>
<feature type="binding site" evidence="8">
    <location>
        <begin position="330"/>
        <end position="332"/>
    </location>
    <ligand>
        <name>GTP</name>
        <dbReference type="ChEBI" id="CHEBI:37565"/>
    </ligand>
</feature>
<dbReference type="PROSITE" id="PS01266">
    <property type="entry name" value="ADENYLOSUCCIN_SYN_1"/>
    <property type="match status" value="1"/>
</dbReference>
<feature type="binding site" evidence="8">
    <location>
        <position position="13"/>
    </location>
    <ligand>
        <name>Mg(2+)</name>
        <dbReference type="ChEBI" id="CHEBI:18420"/>
    </ligand>
</feature>
<name>A0ABT1X3D9_9PROT</name>
<evidence type="ECO:0000256" key="8">
    <source>
        <dbReference type="HAMAP-Rule" id="MF_00011"/>
    </source>
</evidence>
<feature type="binding site" description="in other chain" evidence="8">
    <location>
        <position position="223"/>
    </location>
    <ligand>
        <name>IMP</name>
        <dbReference type="ChEBI" id="CHEBI:58053"/>
        <note>ligand shared between dimeric partners</note>
    </ligand>
</feature>
<dbReference type="PROSITE" id="PS00513">
    <property type="entry name" value="ADENYLOSUCCIN_SYN_2"/>
    <property type="match status" value="1"/>
</dbReference>
<dbReference type="SUPFAM" id="SSF52540">
    <property type="entry name" value="P-loop containing nucleoside triphosphate hydrolases"/>
    <property type="match status" value="1"/>
</dbReference>
<dbReference type="PANTHER" id="PTHR11846:SF0">
    <property type="entry name" value="ADENYLOSUCCINATE SYNTHETASE"/>
    <property type="match status" value="1"/>
</dbReference>
<feature type="binding site" description="in other chain" evidence="8">
    <location>
        <position position="302"/>
    </location>
    <ligand>
        <name>IMP</name>
        <dbReference type="ChEBI" id="CHEBI:58053"/>
        <note>ligand shared between dimeric partners</note>
    </ligand>
</feature>
<gene>
    <name evidence="8" type="primary">purA</name>
    <name evidence="11" type="ORF">NRP21_09135</name>
</gene>
<feature type="binding site" description="in other chain" evidence="8">
    <location>
        <begin position="38"/>
        <end position="41"/>
    </location>
    <ligand>
        <name>IMP</name>
        <dbReference type="ChEBI" id="CHEBI:58053"/>
        <note>ligand shared between dimeric partners</note>
    </ligand>
</feature>
<dbReference type="Gene3D" id="3.90.170.10">
    <property type="entry name" value="Adenylosuccinate Synthetase, subunit A, domain 3"/>
    <property type="match status" value="1"/>
</dbReference>
<dbReference type="GO" id="GO:0004019">
    <property type="term" value="F:adenylosuccinate synthase activity"/>
    <property type="evidence" value="ECO:0007669"/>
    <property type="project" value="UniProtKB-EC"/>
</dbReference>
<feature type="binding site" evidence="8">
    <location>
        <begin position="298"/>
        <end position="304"/>
    </location>
    <ligand>
        <name>substrate</name>
    </ligand>
</feature>
<evidence type="ECO:0000313" key="12">
    <source>
        <dbReference type="Proteomes" id="UP001524642"/>
    </source>
</evidence>